<dbReference type="CDD" id="cd00161">
    <property type="entry name" value="beta-trefoil_Ricin-like"/>
    <property type="match status" value="1"/>
</dbReference>
<dbReference type="AlphaFoldDB" id="A0A401QUK2"/>
<keyword evidence="2" id="KW-0648">Protein biosynthesis</keyword>
<dbReference type="SMART" id="SM00458">
    <property type="entry name" value="RICIN"/>
    <property type="match status" value="1"/>
</dbReference>
<sequence length="346" mass="37881">MAADGFQGEKPELTIASLGAAGHGKTMMASALVRAFSKTSGGRAGEGEAIPGSSIRRFAYETSRRRFRHLDCPAGDVPGLLKTQPLDGAILVVSVLDGVMSQTREHMRQARAAGVPLVVFLNKCDRAGDPELQDLVEMEIREHLKMHGYDGDDMRIVRGSAQEAAFGDGIWRGEFNVMAEVLDECLPQGRARTGIPARARLVAKHSGKVLDVDGGAAKNDNGGRVQQWDWVGWDNQKWSIEGAGDGYYRLVAKHSGKVLDVSGGPGETRNGARVHQWSWVDGDNQKWHIEPVGDGYYRLVAKHSGKVLDVDGGAAKNDNGTIVQQWDWVGWDNQMWRLEPIQDSDW</sequence>
<protein>
    <submittedName>
        <fullName evidence="2">Elongation factor Tu-3</fullName>
    </submittedName>
</protein>
<dbReference type="Proteomes" id="UP000288351">
    <property type="component" value="Unassembled WGS sequence"/>
</dbReference>
<dbReference type="InterPro" id="IPR000772">
    <property type="entry name" value="Ricin_B_lectin"/>
</dbReference>
<dbReference type="InterPro" id="IPR027417">
    <property type="entry name" value="P-loop_NTPase"/>
</dbReference>
<dbReference type="PROSITE" id="PS50231">
    <property type="entry name" value="RICIN_B_LECTIN"/>
    <property type="match status" value="1"/>
</dbReference>
<dbReference type="Gene3D" id="2.80.10.50">
    <property type="match status" value="3"/>
</dbReference>
<name>A0A401QUK2_STRNR</name>
<dbReference type="EMBL" id="BHXC01000006">
    <property type="protein sequence ID" value="GCB89067.1"/>
    <property type="molecule type" value="Genomic_DNA"/>
</dbReference>
<feature type="domain" description="Ricin B lectin" evidence="1">
    <location>
        <begin position="196"/>
        <end position="339"/>
    </location>
</feature>
<dbReference type="GO" id="GO:0003746">
    <property type="term" value="F:translation elongation factor activity"/>
    <property type="evidence" value="ECO:0007669"/>
    <property type="project" value="UniProtKB-KW"/>
</dbReference>
<evidence type="ECO:0000313" key="2">
    <source>
        <dbReference type="EMBL" id="GCB89067.1"/>
    </source>
</evidence>
<dbReference type="PANTHER" id="PTHR43721">
    <property type="entry name" value="ELONGATION FACTOR TU-RELATED"/>
    <property type="match status" value="1"/>
</dbReference>
<proteinExistence type="predicted"/>
<dbReference type="GO" id="GO:0003924">
    <property type="term" value="F:GTPase activity"/>
    <property type="evidence" value="ECO:0007669"/>
    <property type="project" value="InterPro"/>
</dbReference>
<keyword evidence="2" id="KW-0251">Elongation factor</keyword>
<dbReference type="Pfam" id="PF14200">
    <property type="entry name" value="RicinB_lectin_2"/>
    <property type="match status" value="2"/>
</dbReference>
<dbReference type="Gene3D" id="3.40.50.300">
    <property type="entry name" value="P-loop containing nucleotide triphosphate hydrolases"/>
    <property type="match status" value="1"/>
</dbReference>
<organism evidence="2 3">
    <name type="scientific">Streptomyces noursei</name>
    <name type="common">Streptomyces albulus</name>
    <dbReference type="NCBI Taxonomy" id="1971"/>
    <lineage>
        <taxon>Bacteria</taxon>
        <taxon>Bacillati</taxon>
        <taxon>Actinomycetota</taxon>
        <taxon>Actinomycetes</taxon>
        <taxon>Kitasatosporales</taxon>
        <taxon>Streptomycetaceae</taxon>
        <taxon>Streptomyces</taxon>
    </lineage>
</organism>
<dbReference type="InterPro" id="IPR000795">
    <property type="entry name" value="T_Tr_GTP-bd_dom"/>
</dbReference>
<dbReference type="SUPFAM" id="SSF52540">
    <property type="entry name" value="P-loop containing nucleoside triphosphate hydrolases"/>
    <property type="match status" value="1"/>
</dbReference>
<dbReference type="InterPro" id="IPR050055">
    <property type="entry name" value="EF-Tu_GTPase"/>
</dbReference>
<gene>
    <name evidence="2" type="primary">tuf3_1</name>
    <name evidence="2" type="ORF">SALB_01740</name>
</gene>
<dbReference type="GO" id="GO:0005525">
    <property type="term" value="F:GTP binding"/>
    <property type="evidence" value="ECO:0007669"/>
    <property type="project" value="InterPro"/>
</dbReference>
<dbReference type="SUPFAM" id="SSF50370">
    <property type="entry name" value="Ricin B-like lectins"/>
    <property type="match status" value="1"/>
</dbReference>
<reference evidence="2 3" key="1">
    <citation type="journal article" date="2019" name="Microbiol. Resour. Announc.">
        <title>Draft Genome Sequence of the Most Traditional epsilon-Poly-l-Lysine Producer, Streptomyces albulus NBRC14147.</title>
        <authorList>
            <person name="Yamanaka K."/>
            <person name="Hamano Y."/>
        </authorList>
    </citation>
    <scope>NUCLEOTIDE SEQUENCE [LARGE SCALE GENOMIC DNA]</scope>
    <source>
        <strain evidence="2 3">NBRC 14147</strain>
    </source>
</reference>
<comment type="caution">
    <text evidence="2">The sequence shown here is derived from an EMBL/GenBank/DDBJ whole genome shotgun (WGS) entry which is preliminary data.</text>
</comment>
<dbReference type="Pfam" id="PF00009">
    <property type="entry name" value="GTP_EFTU"/>
    <property type="match status" value="1"/>
</dbReference>
<dbReference type="PANTHER" id="PTHR43721:SF22">
    <property type="entry name" value="ELONGATION FACTOR TU, MITOCHONDRIAL"/>
    <property type="match status" value="1"/>
</dbReference>
<dbReference type="InterPro" id="IPR035992">
    <property type="entry name" value="Ricin_B-like_lectins"/>
</dbReference>
<accession>A0A401QUK2</accession>
<evidence type="ECO:0000313" key="3">
    <source>
        <dbReference type="Proteomes" id="UP000288351"/>
    </source>
</evidence>
<evidence type="ECO:0000259" key="1">
    <source>
        <dbReference type="SMART" id="SM00458"/>
    </source>
</evidence>
<dbReference type="GO" id="GO:0005829">
    <property type="term" value="C:cytosol"/>
    <property type="evidence" value="ECO:0007669"/>
    <property type="project" value="TreeGrafter"/>
</dbReference>
<dbReference type="RefSeq" id="WP_020929797.1">
    <property type="nucleotide sequence ID" value="NZ_BHXC01000006.1"/>
</dbReference>